<dbReference type="Proteomes" id="UP001412067">
    <property type="component" value="Unassembled WGS sequence"/>
</dbReference>
<accession>A0ABR2MS99</accession>
<keyword evidence="2" id="KW-1185">Reference proteome</keyword>
<organism evidence="1 2">
    <name type="scientific">Platanthera guangdongensis</name>
    <dbReference type="NCBI Taxonomy" id="2320717"/>
    <lineage>
        <taxon>Eukaryota</taxon>
        <taxon>Viridiplantae</taxon>
        <taxon>Streptophyta</taxon>
        <taxon>Embryophyta</taxon>
        <taxon>Tracheophyta</taxon>
        <taxon>Spermatophyta</taxon>
        <taxon>Magnoliopsida</taxon>
        <taxon>Liliopsida</taxon>
        <taxon>Asparagales</taxon>
        <taxon>Orchidaceae</taxon>
        <taxon>Orchidoideae</taxon>
        <taxon>Orchideae</taxon>
        <taxon>Orchidinae</taxon>
        <taxon>Platanthera</taxon>
    </lineage>
</organism>
<evidence type="ECO:0008006" key="3">
    <source>
        <dbReference type="Google" id="ProtNLM"/>
    </source>
</evidence>
<proteinExistence type="predicted"/>
<comment type="caution">
    <text evidence="1">The sequence shown here is derived from an EMBL/GenBank/DDBJ whole genome shotgun (WGS) entry which is preliminary data.</text>
</comment>
<evidence type="ECO:0000313" key="2">
    <source>
        <dbReference type="Proteomes" id="UP001412067"/>
    </source>
</evidence>
<reference evidence="1 2" key="1">
    <citation type="journal article" date="2022" name="Nat. Plants">
        <title>Genomes of leafy and leafless Platanthera orchids illuminate the evolution of mycoheterotrophy.</title>
        <authorList>
            <person name="Li M.H."/>
            <person name="Liu K.W."/>
            <person name="Li Z."/>
            <person name="Lu H.C."/>
            <person name="Ye Q.L."/>
            <person name="Zhang D."/>
            <person name="Wang J.Y."/>
            <person name="Li Y.F."/>
            <person name="Zhong Z.M."/>
            <person name="Liu X."/>
            <person name="Yu X."/>
            <person name="Liu D.K."/>
            <person name="Tu X.D."/>
            <person name="Liu B."/>
            <person name="Hao Y."/>
            <person name="Liao X.Y."/>
            <person name="Jiang Y.T."/>
            <person name="Sun W.H."/>
            <person name="Chen J."/>
            <person name="Chen Y.Q."/>
            <person name="Ai Y."/>
            <person name="Zhai J.W."/>
            <person name="Wu S.S."/>
            <person name="Zhou Z."/>
            <person name="Hsiao Y.Y."/>
            <person name="Wu W.L."/>
            <person name="Chen Y.Y."/>
            <person name="Lin Y.F."/>
            <person name="Hsu J.L."/>
            <person name="Li C.Y."/>
            <person name="Wang Z.W."/>
            <person name="Zhao X."/>
            <person name="Zhong W.Y."/>
            <person name="Ma X.K."/>
            <person name="Ma L."/>
            <person name="Huang J."/>
            <person name="Chen G.Z."/>
            <person name="Huang M.Z."/>
            <person name="Huang L."/>
            <person name="Peng D.H."/>
            <person name="Luo Y.B."/>
            <person name="Zou S.Q."/>
            <person name="Chen S.P."/>
            <person name="Lan S."/>
            <person name="Tsai W.C."/>
            <person name="Van de Peer Y."/>
            <person name="Liu Z.J."/>
        </authorList>
    </citation>
    <scope>NUCLEOTIDE SEQUENCE [LARGE SCALE GENOMIC DNA]</scope>
    <source>
        <strain evidence="1">Lor288</strain>
    </source>
</reference>
<protein>
    <recommendedName>
        <fullName evidence="3">DDE Tnp4 domain-containing protein</fullName>
    </recommendedName>
</protein>
<evidence type="ECO:0000313" key="1">
    <source>
        <dbReference type="EMBL" id="KAK8967018.1"/>
    </source>
</evidence>
<gene>
    <name evidence="1" type="ORF">KSP40_PGU003966</name>
</gene>
<sequence length="51" mass="6086">MSSWEGSTHNSRIFNFVISDCRHNFMHSPLGKYYLIDSDYPLRRGYLKPTF</sequence>
<name>A0ABR2MS99_9ASPA</name>
<dbReference type="EMBL" id="JBBWWR010000005">
    <property type="protein sequence ID" value="KAK8967018.1"/>
    <property type="molecule type" value="Genomic_DNA"/>
</dbReference>